<dbReference type="InterPro" id="IPR036286">
    <property type="entry name" value="LexA/Signal_pep-like_sf"/>
</dbReference>
<evidence type="ECO:0000259" key="4">
    <source>
        <dbReference type="Pfam" id="PF10502"/>
    </source>
</evidence>
<dbReference type="EC" id="3.4.21.89" evidence="3"/>
<evidence type="ECO:0000256" key="2">
    <source>
        <dbReference type="ARBA" id="ARBA00009370"/>
    </source>
</evidence>
<evidence type="ECO:0000256" key="3">
    <source>
        <dbReference type="RuleBase" id="RU362042"/>
    </source>
</evidence>
<dbReference type="InterPro" id="IPR000223">
    <property type="entry name" value="Pept_S26A_signal_pept_1"/>
</dbReference>
<comment type="subcellular location">
    <subcellularLocation>
        <location evidence="1">Cell membrane</location>
        <topology evidence="1">Single-pass type II membrane protein</topology>
    </subcellularLocation>
    <subcellularLocation>
        <location evidence="3">Membrane</location>
        <topology evidence="3">Single-pass type II membrane protein</topology>
    </subcellularLocation>
</comment>
<sequence length="390" mass="44098">MDKQIKQALDHQLGEEPLFHEWQKREIRKRVSSNSTHKPHRSRLLIVVPVAVFFLLLAGGYLFSQLATPTSSTQTAQQTPIEPAPEIPVVTADEDDLLIEWAQDNMDRGNHDYITINKAPLVVDPNTKEWSQGDVVYYTQPQVGEEPPSMSIGRIIGLPGSTVEIIDGQVYLDGEPVNTFYGQARTLGLTEEEYFEKVNAENVDIQSMKEYFATSMEKVTVPQNSYFILSDMWWRGTDSKEFGPVEADALLGKVEGYAEAGSFTKASKQTFAEVFPQINFEEVSLVNITRLGNGSGQVQFDPEKSSHELSESEIEELLPVLTSHKLTESQIQDDTGLQFTYQVVIFTKEQELFLVLNEDLLHPNMTTLFYNSESTELYTYIDEFMKSKGK</sequence>
<proteinExistence type="inferred from homology"/>
<dbReference type="OrthoDB" id="2427065at2"/>
<keyword evidence="3" id="KW-1133">Transmembrane helix</keyword>
<dbReference type="AlphaFoldDB" id="A0A2M9EXM2"/>
<comment type="caution">
    <text evidence="5">The sequence shown here is derived from an EMBL/GenBank/DDBJ whole genome shotgun (WGS) entry which is preliminary data.</text>
</comment>
<dbReference type="SUPFAM" id="SSF51306">
    <property type="entry name" value="LexA/Signal peptidase"/>
    <property type="match status" value="1"/>
</dbReference>
<evidence type="ECO:0000256" key="1">
    <source>
        <dbReference type="ARBA" id="ARBA00004401"/>
    </source>
</evidence>
<dbReference type="Gene3D" id="2.10.109.10">
    <property type="entry name" value="Umud Fragment, subunit A"/>
    <property type="match status" value="1"/>
</dbReference>
<feature type="transmembrane region" description="Helical" evidence="3">
    <location>
        <begin position="44"/>
        <end position="63"/>
    </location>
</feature>
<accession>A0A2M9EXM2</accession>
<keyword evidence="6" id="KW-1185">Reference proteome</keyword>
<protein>
    <recommendedName>
        <fullName evidence="3">Signal peptidase I</fullName>
        <ecNumber evidence="3">3.4.21.89</ecNumber>
    </recommendedName>
</protein>
<comment type="similarity">
    <text evidence="2 3">Belongs to the peptidase S26 family.</text>
</comment>
<dbReference type="PANTHER" id="PTHR43390:SF1">
    <property type="entry name" value="CHLOROPLAST PROCESSING PEPTIDASE"/>
    <property type="match status" value="1"/>
</dbReference>
<dbReference type="GO" id="GO:0004252">
    <property type="term" value="F:serine-type endopeptidase activity"/>
    <property type="evidence" value="ECO:0007669"/>
    <property type="project" value="InterPro"/>
</dbReference>
<dbReference type="RefSeq" id="WP_100354368.1">
    <property type="nucleotide sequence ID" value="NZ_PCGR01000004.1"/>
</dbReference>
<keyword evidence="3" id="KW-0472">Membrane</keyword>
<keyword evidence="3" id="KW-0378">Hydrolase</keyword>
<dbReference type="PANTHER" id="PTHR43390">
    <property type="entry name" value="SIGNAL PEPTIDASE I"/>
    <property type="match status" value="1"/>
</dbReference>
<comment type="catalytic activity">
    <reaction evidence="3">
        <text>Cleavage of hydrophobic, N-terminal signal or leader sequences from secreted and periplasmic proteins.</text>
        <dbReference type="EC" id="3.4.21.89"/>
    </reaction>
</comment>
<dbReference type="Proteomes" id="UP000228680">
    <property type="component" value="Unassembled WGS sequence"/>
</dbReference>
<reference evidence="5 6" key="1">
    <citation type="submission" date="2017-10" db="EMBL/GenBank/DDBJ databases">
        <title>Draft genome of Chryseomicrobium casticus sp. nov.</title>
        <authorList>
            <person name="Chakraborty R."/>
            <person name="Saha T."/>
        </authorList>
    </citation>
    <scope>NUCLEOTIDE SEQUENCE [LARGE SCALE GENOMIC DNA]</scope>
    <source>
        <strain evidence="5 6">ET03</strain>
    </source>
</reference>
<feature type="domain" description="Peptidase S26" evidence="4">
    <location>
        <begin position="112"/>
        <end position="255"/>
    </location>
</feature>
<dbReference type="InterPro" id="IPR019533">
    <property type="entry name" value="Peptidase_S26"/>
</dbReference>
<keyword evidence="3" id="KW-0812">Transmembrane</keyword>
<gene>
    <name evidence="5" type="primary">lepB</name>
    <name evidence="5" type="ORF">CQS04_12070</name>
</gene>
<dbReference type="GO" id="GO:0005886">
    <property type="term" value="C:plasma membrane"/>
    <property type="evidence" value="ECO:0007669"/>
    <property type="project" value="UniProtKB-SubCell"/>
</dbReference>
<dbReference type="GO" id="GO:0006465">
    <property type="term" value="P:signal peptide processing"/>
    <property type="evidence" value="ECO:0007669"/>
    <property type="project" value="InterPro"/>
</dbReference>
<dbReference type="NCBIfam" id="TIGR02227">
    <property type="entry name" value="sigpep_I_bact"/>
    <property type="match status" value="1"/>
</dbReference>
<organism evidence="5 6">
    <name type="scientific">Chryseomicrobium excrementi</name>
    <dbReference type="NCBI Taxonomy" id="2041346"/>
    <lineage>
        <taxon>Bacteria</taxon>
        <taxon>Bacillati</taxon>
        <taxon>Bacillota</taxon>
        <taxon>Bacilli</taxon>
        <taxon>Bacillales</taxon>
        <taxon>Caryophanaceae</taxon>
        <taxon>Chryseomicrobium</taxon>
    </lineage>
</organism>
<dbReference type="Pfam" id="PF10502">
    <property type="entry name" value="Peptidase_S26"/>
    <property type="match status" value="1"/>
</dbReference>
<dbReference type="EMBL" id="PCGR01000004">
    <property type="protein sequence ID" value="PJK15963.1"/>
    <property type="molecule type" value="Genomic_DNA"/>
</dbReference>
<name>A0A2M9EXM2_9BACL</name>
<dbReference type="GO" id="GO:0009003">
    <property type="term" value="F:signal peptidase activity"/>
    <property type="evidence" value="ECO:0007669"/>
    <property type="project" value="UniProtKB-EC"/>
</dbReference>
<evidence type="ECO:0000313" key="5">
    <source>
        <dbReference type="EMBL" id="PJK15963.1"/>
    </source>
</evidence>
<evidence type="ECO:0000313" key="6">
    <source>
        <dbReference type="Proteomes" id="UP000228680"/>
    </source>
</evidence>
<keyword evidence="3" id="KW-0645">Protease</keyword>